<evidence type="ECO:0000256" key="1">
    <source>
        <dbReference type="ARBA" id="ARBA00023015"/>
    </source>
</evidence>
<dbReference type="InterPro" id="IPR000014">
    <property type="entry name" value="PAS"/>
</dbReference>
<dbReference type="SUPFAM" id="SSF55785">
    <property type="entry name" value="PYP-like sensor domain (PAS domain)"/>
    <property type="match status" value="1"/>
</dbReference>
<proteinExistence type="predicted"/>
<keyword evidence="3" id="KW-0804">Transcription</keyword>
<name>A0A2A4YQI8_9PROT</name>
<dbReference type="InterPro" id="IPR016032">
    <property type="entry name" value="Sig_transdc_resp-reg_C-effctor"/>
</dbReference>
<comment type="caution">
    <text evidence="5">The sequence shown here is derived from an EMBL/GenBank/DDBJ whole genome shotgun (WGS) entry which is preliminary data.</text>
</comment>
<dbReference type="SMART" id="SM00421">
    <property type="entry name" value="HTH_LUXR"/>
    <property type="match status" value="1"/>
</dbReference>
<gene>
    <name evidence="5" type="ORF">COB13_16440</name>
</gene>
<evidence type="ECO:0000256" key="3">
    <source>
        <dbReference type="ARBA" id="ARBA00023163"/>
    </source>
</evidence>
<dbReference type="GO" id="GO:0003677">
    <property type="term" value="F:DNA binding"/>
    <property type="evidence" value="ECO:0007669"/>
    <property type="project" value="UniProtKB-KW"/>
</dbReference>
<dbReference type="CDD" id="cd06170">
    <property type="entry name" value="LuxR_C_like"/>
    <property type="match status" value="1"/>
</dbReference>
<keyword evidence="1" id="KW-0805">Transcription regulation</keyword>
<dbReference type="InterPro" id="IPR000792">
    <property type="entry name" value="Tscrpt_reg_LuxR_C"/>
</dbReference>
<dbReference type="AlphaFoldDB" id="A0A2A4YQI8"/>
<reference key="1">
    <citation type="submission" date="2017-08" db="EMBL/GenBank/DDBJ databases">
        <title>A dynamic microbial community with high functional redundancy inhabits the cold, oxic subseafloor aquifer.</title>
        <authorList>
            <person name="Tully B.J."/>
            <person name="Wheat C.G."/>
            <person name="Glazer B.T."/>
            <person name="Huber J.A."/>
        </authorList>
    </citation>
    <scope>NUCLEOTIDE SEQUENCE [LARGE SCALE GENOMIC DNA]</scope>
</reference>
<dbReference type="Pfam" id="PF13426">
    <property type="entry name" value="PAS_9"/>
    <property type="match status" value="1"/>
</dbReference>
<dbReference type="InterPro" id="IPR035965">
    <property type="entry name" value="PAS-like_dom_sf"/>
</dbReference>
<dbReference type="InterPro" id="IPR036388">
    <property type="entry name" value="WH-like_DNA-bd_sf"/>
</dbReference>
<keyword evidence="2" id="KW-0238">DNA-binding</keyword>
<protein>
    <submittedName>
        <fullName evidence="5">LuxR family transcriptional regulator</fullName>
    </submittedName>
</protein>
<dbReference type="PRINTS" id="PR00038">
    <property type="entry name" value="HTHLUXR"/>
</dbReference>
<dbReference type="GO" id="GO:0006355">
    <property type="term" value="P:regulation of DNA-templated transcription"/>
    <property type="evidence" value="ECO:0007669"/>
    <property type="project" value="InterPro"/>
</dbReference>
<sequence length="170" mass="20236">MVYATHRIIRDCNHEFAALFGYERQELIDTGFHILYPQFADFMRTGEMWQTHMSDKKTYYDERIMRHHNQTRFWCRVRGQSSHATDPFAAALYCFEPLNRVVEHKRHKLTDRQLQIIALVAQGKKNREIAIEIGRSIRTVEMHRARIMKQISVSNAAQLIAWFERQKIDG</sequence>
<dbReference type="NCBIfam" id="TIGR00229">
    <property type="entry name" value="sensory_box"/>
    <property type="match status" value="1"/>
</dbReference>
<dbReference type="PANTHER" id="PTHR44688:SF16">
    <property type="entry name" value="DNA-BINDING TRANSCRIPTIONAL ACTIVATOR DEVR_DOSR"/>
    <property type="match status" value="1"/>
</dbReference>
<dbReference type="EMBL" id="NVUS01000034">
    <property type="protein sequence ID" value="PCI97072.1"/>
    <property type="molecule type" value="Genomic_DNA"/>
</dbReference>
<reference evidence="5" key="2">
    <citation type="journal article" date="2018" name="ISME J.">
        <title>A dynamic microbial community with high functional redundancy inhabits the cold, oxic subseafloor aquifer.</title>
        <authorList>
            <person name="Tully B.J."/>
            <person name="Wheat C.G."/>
            <person name="Glazer B.T."/>
            <person name="Huber J.A."/>
        </authorList>
    </citation>
    <scope>NUCLEOTIDE SEQUENCE</scope>
    <source>
        <strain evidence="5">NORP83</strain>
    </source>
</reference>
<evidence type="ECO:0000259" key="4">
    <source>
        <dbReference type="PROSITE" id="PS50043"/>
    </source>
</evidence>
<dbReference type="Gene3D" id="1.10.10.10">
    <property type="entry name" value="Winged helix-like DNA-binding domain superfamily/Winged helix DNA-binding domain"/>
    <property type="match status" value="1"/>
</dbReference>
<dbReference type="SUPFAM" id="SSF46894">
    <property type="entry name" value="C-terminal effector domain of the bipartite response regulators"/>
    <property type="match status" value="1"/>
</dbReference>
<dbReference type="CDD" id="cd00130">
    <property type="entry name" value="PAS"/>
    <property type="match status" value="1"/>
</dbReference>
<dbReference type="Pfam" id="PF00196">
    <property type="entry name" value="GerE"/>
    <property type="match status" value="1"/>
</dbReference>
<dbReference type="Gene3D" id="3.30.450.20">
    <property type="entry name" value="PAS domain"/>
    <property type="match status" value="1"/>
</dbReference>
<feature type="domain" description="HTH luxR-type" evidence="4">
    <location>
        <begin position="102"/>
        <end position="167"/>
    </location>
</feature>
<evidence type="ECO:0000256" key="2">
    <source>
        <dbReference type="ARBA" id="ARBA00023125"/>
    </source>
</evidence>
<accession>A0A2A4YQI8</accession>
<evidence type="ECO:0000313" key="5">
    <source>
        <dbReference type="EMBL" id="PCI97072.1"/>
    </source>
</evidence>
<dbReference type="PANTHER" id="PTHR44688">
    <property type="entry name" value="DNA-BINDING TRANSCRIPTIONAL ACTIVATOR DEVR_DOSR"/>
    <property type="match status" value="1"/>
</dbReference>
<organism evidence="5">
    <name type="scientific">OCS116 cluster bacterium</name>
    <dbReference type="NCBI Taxonomy" id="2030921"/>
    <lineage>
        <taxon>Bacteria</taxon>
        <taxon>Pseudomonadati</taxon>
        <taxon>Pseudomonadota</taxon>
        <taxon>Alphaproteobacteria</taxon>
        <taxon>OCS116 cluster</taxon>
    </lineage>
</organism>
<dbReference type="PROSITE" id="PS50043">
    <property type="entry name" value="HTH_LUXR_2"/>
    <property type="match status" value="1"/>
</dbReference>